<dbReference type="EMBL" id="JBHLUH010000081">
    <property type="protein sequence ID" value="MFC0533363.1"/>
    <property type="molecule type" value="Genomic_DNA"/>
</dbReference>
<evidence type="ECO:0000256" key="5">
    <source>
        <dbReference type="ARBA" id="ARBA00022729"/>
    </source>
</evidence>
<reference evidence="13 14" key="1">
    <citation type="submission" date="2024-09" db="EMBL/GenBank/DDBJ databases">
        <authorList>
            <person name="Sun Q."/>
            <person name="Mori K."/>
        </authorList>
    </citation>
    <scope>NUCLEOTIDE SEQUENCE [LARGE SCALE GENOMIC DNA]</scope>
    <source>
        <strain evidence="13 14">TBRC 3947</strain>
    </source>
</reference>
<dbReference type="InterPro" id="IPR032694">
    <property type="entry name" value="CopC/D"/>
</dbReference>
<evidence type="ECO:0000259" key="11">
    <source>
        <dbReference type="Pfam" id="PF04234"/>
    </source>
</evidence>
<dbReference type="Pfam" id="PF05425">
    <property type="entry name" value="CopD"/>
    <property type="match status" value="1"/>
</dbReference>
<feature type="transmembrane region" description="Helical" evidence="10">
    <location>
        <begin position="351"/>
        <end position="375"/>
    </location>
</feature>
<dbReference type="PANTHER" id="PTHR34820:SF4">
    <property type="entry name" value="INNER MEMBRANE PROTEIN YEBZ"/>
    <property type="match status" value="1"/>
</dbReference>
<keyword evidence="8 10" id="KW-0472">Membrane</keyword>
<name>A0ABV6MF51_9ACTN</name>
<evidence type="ECO:0000256" key="7">
    <source>
        <dbReference type="ARBA" id="ARBA00023008"/>
    </source>
</evidence>
<dbReference type="InterPro" id="IPR007348">
    <property type="entry name" value="CopC_dom"/>
</dbReference>
<evidence type="ECO:0000256" key="2">
    <source>
        <dbReference type="ARBA" id="ARBA00022475"/>
    </source>
</evidence>
<feature type="region of interest" description="Disordered" evidence="9">
    <location>
        <begin position="1"/>
        <end position="22"/>
    </location>
</feature>
<dbReference type="RefSeq" id="WP_377260865.1">
    <property type="nucleotide sequence ID" value="NZ_JBHLUH010000081.1"/>
</dbReference>
<evidence type="ECO:0000256" key="6">
    <source>
        <dbReference type="ARBA" id="ARBA00022989"/>
    </source>
</evidence>
<evidence type="ECO:0000313" key="14">
    <source>
        <dbReference type="Proteomes" id="UP001589867"/>
    </source>
</evidence>
<feature type="transmembrane region" description="Helical" evidence="10">
    <location>
        <begin position="177"/>
        <end position="197"/>
    </location>
</feature>
<keyword evidence="6 10" id="KW-1133">Transmembrane helix</keyword>
<dbReference type="Proteomes" id="UP001589867">
    <property type="component" value="Unassembled WGS sequence"/>
</dbReference>
<evidence type="ECO:0000256" key="9">
    <source>
        <dbReference type="SAM" id="MobiDB-lite"/>
    </source>
</evidence>
<evidence type="ECO:0000313" key="13">
    <source>
        <dbReference type="EMBL" id="MFC0533363.1"/>
    </source>
</evidence>
<dbReference type="InterPro" id="IPR014756">
    <property type="entry name" value="Ig_E-set"/>
</dbReference>
<feature type="domain" description="Copper resistance protein D" evidence="12">
    <location>
        <begin position="349"/>
        <end position="446"/>
    </location>
</feature>
<feature type="transmembrane region" description="Helical" evidence="10">
    <location>
        <begin position="387"/>
        <end position="408"/>
    </location>
</feature>
<comment type="caution">
    <text evidence="13">The sequence shown here is derived from an EMBL/GenBank/DDBJ whole genome shotgun (WGS) entry which is preliminary data.</text>
</comment>
<dbReference type="Pfam" id="PF04234">
    <property type="entry name" value="CopC"/>
    <property type="match status" value="1"/>
</dbReference>
<sequence length="570" mass="59437">MAVMTRRPSPHAPSPGTGPARGRSVATRLSLLLLALVAGAFAALALPAAPASAHAVLDSSNPIGNSVLQVAPAEVVLTFTESVRKVPDRVRVIGPDGKRVDRGDASFDGRVVTISVEQTGARGTYLVSYRVISADSHPVSGGFTYSVGAPSTTPPSDAVEEEADNPTVATGTKVVRYIGYVGLVLLVGPVLVLSLLWPARLSRSGPSGVVWSGMGLVTLATLAGIWLQVPYTSGGGLFDVSGETLRNVLSSTFGTAHLIRLGLLVAIALLLRPLLRGETGRVDQILLAVLGGAALFTWPIAGHPAASPVAAVSVVVDAVHLASMAVWLGGLVMLLAFLLRQANDRELGAILPIWSRWAALAVSALVLAGTVQALIEVGTPDALVSTTYGRLIIAKVVLFGAVVAVAAYSRKLVRDRLAGGGPRRLRRAVGVELGITAVVLGLTAVLVQTTPARTAAANEELSGPGYYSATLNSNLFNLQVEVDPARKGNNSVHLYAYDQANKPLPVVEWKGTAALPANEVAPVDIPLLPLTDNHATGEITLPLEGDWEFRFTIRISEIDQATVTAIVPIK</sequence>
<dbReference type="Gene3D" id="2.60.40.1220">
    <property type="match status" value="1"/>
</dbReference>
<organism evidence="13 14">
    <name type="scientific">Phytohabitans kaempferiae</name>
    <dbReference type="NCBI Taxonomy" id="1620943"/>
    <lineage>
        <taxon>Bacteria</taxon>
        <taxon>Bacillati</taxon>
        <taxon>Actinomycetota</taxon>
        <taxon>Actinomycetes</taxon>
        <taxon>Micromonosporales</taxon>
        <taxon>Micromonosporaceae</taxon>
    </lineage>
</organism>
<keyword evidence="3 10" id="KW-0812">Transmembrane</keyword>
<keyword evidence="4" id="KW-0479">Metal-binding</keyword>
<evidence type="ECO:0000259" key="12">
    <source>
        <dbReference type="Pfam" id="PF05425"/>
    </source>
</evidence>
<evidence type="ECO:0000256" key="4">
    <source>
        <dbReference type="ARBA" id="ARBA00022723"/>
    </source>
</evidence>
<feature type="transmembrane region" description="Helical" evidence="10">
    <location>
        <begin position="321"/>
        <end position="339"/>
    </location>
</feature>
<gene>
    <name evidence="13" type="ORF">ACFFIA_37740</name>
</gene>
<feature type="domain" description="CopC" evidence="11">
    <location>
        <begin position="54"/>
        <end position="147"/>
    </location>
</feature>
<dbReference type="InterPro" id="IPR008457">
    <property type="entry name" value="Cu-R_CopD_dom"/>
</dbReference>
<proteinExistence type="predicted"/>
<keyword evidence="5" id="KW-0732">Signal</keyword>
<dbReference type="PANTHER" id="PTHR34820">
    <property type="entry name" value="INNER MEMBRANE PROTEIN YEBZ"/>
    <property type="match status" value="1"/>
</dbReference>
<keyword evidence="14" id="KW-1185">Reference proteome</keyword>
<evidence type="ECO:0000256" key="3">
    <source>
        <dbReference type="ARBA" id="ARBA00022692"/>
    </source>
</evidence>
<evidence type="ECO:0000256" key="1">
    <source>
        <dbReference type="ARBA" id="ARBA00004651"/>
    </source>
</evidence>
<dbReference type="SUPFAM" id="SSF81296">
    <property type="entry name" value="E set domains"/>
    <property type="match status" value="1"/>
</dbReference>
<feature type="transmembrane region" description="Helical" evidence="10">
    <location>
        <begin position="283"/>
        <end position="301"/>
    </location>
</feature>
<feature type="transmembrane region" description="Helical" evidence="10">
    <location>
        <begin position="429"/>
        <end position="447"/>
    </location>
</feature>
<keyword evidence="2" id="KW-1003">Cell membrane</keyword>
<evidence type="ECO:0000256" key="8">
    <source>
        <dbReference type="ARBA" id="ARBA00023136"/>
    </source>
</evidence>
<dbReference type="InterPro" id="IPR014755">
    <property type="entry name" value="Cu-Rt/internalin_Ig-like"/>
</dbReference>
<feature type="transmembrane region" description="Helical" evidence="10">
    <location>
        <begin position="249"/>
        <end position="271"/>
    </location>
</feature>
<feature type="transmembrane region" description="Helical" evidence="10">
    <location>
        <begin position="209"/>
        <end position="229"/>
    </location>
</feature>
<keyword evidence="7" id="KW-0186">Copper</keyword>
<comment type="subcellular location">
    <subcellularLocation>
        <location evidence="1">Cell membrane</location>
        <topology evidence="1">Multi-pass membrane protein</topology>
    </subcellularLocation>
</comment>
<evidence type="ECO:0000256" key="10">
    <source>
        <dbReference type="SAM" id="Phobius"/>
    </source>
</evidence>
<protein>
    <submittedName>
        <fullName evidence="13">Copper resistance CopC/CopD family protein</fullName>
    </submittedName>
</protein>
<accession>A0ABV6MF51</accession>